<reference evidence="2" key="3">
    <citation type="submission" date="2023-05" db="EMBL/GenBank/DDBJ databases">
        <authorList>
            <person name="Smith C.H."/>
        </authorList>
    </citation>
    <scope>NUCLEOTIDE SEQUENCE</scope>
    <source>
        <strain evidence="2">CHS0354</strain>
        <tissue evidence="2">Mantle</tissue>
    </source>
</reference>
<sequence>MKKMADQVCLLMALCVVMIATGGYGMNNTWQCTALNGYCADARLIRCPHIDYHACDDLGIKYAACCYIPLGKK</sequence>
<feature type="chain" id="PRO_5041901453" evidence="1">
    <location>
        <begin position="26"/>
        <end position="73"/>
    </location>
</feature>
<reference evidence="2" key="1">
    <citation type="journal article" date="2021" name="Genome Biol. Evol.">
        <title>A High-Quality Reference Genome for a Parasitic Bivalve with Doubly Uniparental Inheritance (Bivalvia: Unionida).</title>
        <authorList>
            <person name="Smith C.H."/>
        </authorList>
    </citation>
    <scope>NUCLEOTIDE SEQUENCE</scope>
    <source>
        <strain evidence="2">CHS0354</strain>
    </source>
</reference>
<evidence type="ECO:0000313" key="3">
    <source>
        <dbReference type="Proteomes" id="UP001195483"/>
    </source>
</evidence>
<organism evidence="2 3">
    <name type="scientific">Potamilus streckersoni</name>
    <dbReference type="NCBI Taxonomy" id="2493646"/>
    <lineage>
        <taxon>Eukaryota</taxon>
        <taxon>Metazoa</taxon>
        <taxon>Spiralia</taxon>
        <taxon>Lophotrochozoa</taxon>
        <taxon>Mollusca</taxon>
        <taxon>Bivalvia</taxon>
        <taxon>Autobranchia</taxon>
        <taxon>Heteroconchia</taxon>
        <taxon>Palaeoheterodonta</taxon>
        <taxon>Unionida</taxon>
        <taxon>Unionoidea</taxon>
        <taxon>Unionidae</taxon>
        <taxon>Ambleminae</taxon>
        <taxon>Lampsilini</taxon>
        <taxon>Potamilus</taxon>
    </lineage>
</organism>
<keyword evidence="1" id="KW-0732">Signal</keyword>
<dbReference type="EMBL" id="JAEAOA010000166">
    <property type="protein sequence ID" value="KAK3592599.1"/>
    <property type="molecule type" value="Genomic_DNA"/>
</dbReference>
<evidence type="ECO:0000256" key="1">
    <source>
        <dbReference type="SAM" id="SignalP"/>
    </source>
</evidence>
<name>A0AAE0SII4_9BIVA</name>
<reference evidence="2" key="2">
    <citation type="journal article" date="2021" name="Genome Biol. Evol.">
        <title>Developing a high-quality reference genome for a parasitic bivalve with doubly uniparental inheritance (Bivalvia: Unionida).</title>
        <authorList>
            <person name="Smith C.H."/>
        </authorList>
    </citation>
    <scope>NUCLEOTIDE SEQUENCE</scope>
    <source>
        <strain evidence="2">CHS0354</strain>
        <tissue evidence="2">Mantle</tissue>
    </source>
</reference>
<dbReference type="AlphaFoldDB" id="A0AAE0SII4"/>
<accession>A0AAE0SII4</accession>
<comment type="caution">
    <text evidence="2">The sequence shown here is derived from an EMBL/GenBank/DDBJ whole genome shotgun (WGS) entry which is preliminary data.</text>
</comment>
<proteinExistence type="predicted"/>
<feature type="signal peptide" evidence="1">
    <location>
        <begin position="1"/>
        <end position="25"/>
    </location>
</feature>
<dbReference type="Proteomes" id="UP001195483">
    <property type="component" value="Unassembled WGS sequence"/>
</dbReference>
<evidence type="ECO:0000313" key="2">
    <source>
        <dbReference type="EMBL" id="KAK3592599.1"/>
    </source>
</evidence>
<keyword evidence="3" id="KW-1185">Reference proteome</keyword>
<gene>
    <name evidence="2" type="ORF">CHS0354_001767</name>
</gene>
<protein>
    <submittedName>
        <fullName evidence="2">Uncharacterized protein</fullName>
    </submittedName>
</protein>